<evidence type="ECO:0000256" key="4">
    <source>
        <dbReference type="ARBA" id="ARBA00022801"/>
    </source>
</evidence>
<dbReference type="InterPro" id="IPR041469">
    <property type="entry name" value="Subtilisin-like_FN3"/>
</dbReference>
<dbReference type="Gramene" id="CDP16846">
    <property type="protein sequence ID" value="CDP16846"/>
    <property type="gene ID" value="GSCOC_T00019393001"/>
</dbReference>
<protein>
    <recommendedName>
        <fullName evidence="12">Peptidase S8/S53 domain-containing protein</fullName>
    </recommendedName>
</protein>
<reference evidence="11" key="1">
    <citation type="journal article" date="2014" name="Science">
        <title>The coffee genome provides insight into the convergent evolution of caffeine biosynthesis.</title>
        <authorList>
            <person name="Denoeud F."/>
            <person name="Carretero-Paulet L."/>
            <person name="Dereeper A."/>
            <person name="Droc G."/>
            <person name="Guyot R."/>
            <person name="Pietrella M."/>
            <person name="Zheng C."/>
            <person name="Alberti A."/>
            <person name="Anthony F."/>
            <person name="Aprea G."/>
            <person name="Aury J.M."/>
            <person name="Bento P."/>
            <person name="Bernard M."/>
            <person name="Bocs S."/>
            <person name="Campa C."/>
            <person name="Cenci A."/>
            <person name="Combes M.C."/>
            <person name="Crouzillat D."/>
            <person name="Da Silva C."/>
            <person name="Daddiego L."/>
            <person name="De Bellis F."/>
            <person name="Dussert S."/>
            <person name="Garsmeur O."/>
            <person name="Gayraud T."/>
            <person name="Guignon V."/>
            <person name="Jahn K."/>
            <person name="Jamilloux V."/>
            <person name="Joet T."/>
            <person name="Labadie K."/>
            <person name="Lan T."/>
            <person name="Leclercq J."/>
            <person name="Lepelley M."/>
            <person name="Leroy T."/>
            <person name="Li L.T."/>
            <person name="Librado P."/>
            <person name="Lopez L."/>
            <person name="Munoz A."/>
            <person name="Noel B."/>
            <person name="Pallavicini A."/>
            <person name="Perrotta G."/>
            <person name="Poncet V."/>
            <person name="Pot D."/>
            <person name="Priyono X."/>
            <person name="Rigoreau M."/>
            <person name="Rouard M."/>
            <person name="Rozas J."/>
            <person name="Tranchant-Dubreuil C."/>
            <person name="VanBuren R."/>
            <person name="Zhang Q."/>
            <person name="Andrade A.C."/>
            <person name="Argout X."/>
            <person name="Bertrand B."/>
            <person name="de Kochko A."/>
            <person name="Graziosi G."/>
            <person name="Henry R.J."/>
            <person name="Jayarama X."/>
            <person name="Ming R."/>
            <person name="Nagai C."/>
            <person name="Rounsley S."/>
            <person name="Sankoff D."/>
            <person name="Giuliano G."/>
            <person name="Albert V.A."/>
            <person name="Wincker P."/>
            <person name="Lashermes P."/>
        </authorList>
    </citation>
    <scope>NUCLEOTIDE SEQUENCE [LARGE SCALE GENOMIC DNA]</scope>
    <source>
        <strain evidence="11">cv. DH200-94</strain>
    </source>
</reference>
<evidence type="ECO:0000259" key="8">
    <source>
        <dbReference type="Pfam" id="PF05922"/>
    </source>
</evidence>
<dbReference type="Gene3D" id="2.60.40.2310">
    <property type="match status" value="1"/>
</dbReference>
<feature type="domain" description="Subtilisin-like protease fibronectin type-III" evidence="9">
    <location>
        <begin position="307"/>
        <end position="380"/>
    </location>
</feature>
<evidence type="ECO:0000256" key="5">
    <source>
        <dbReference type="ARBA" id="ARBA00022825"/>
    </source>
</evidence>
<dbReference type="Pfam" id="PF17766">
    <property type="entry name" value="fn3_6"/>
    <property type="match status" value="1"/>
</dbReference>
<dbReference type="InParanoid" id="A0A068V875"/>
<accession>A0A068V875</accession>
<sequence>MSLTIYVLSLQFRITFNWLLFTDHARATLLERSIYIIHIDNSLMPKAFATHHYWYLTTVDSLQSASPSTNMLYTYNHVLQGFSALFSNDELDHLKKSPGFVLAYKDKNPIAIASFVAIEKGVFVATSAGNNGLESATLHNDIPWALTVAARTVDRSFVGTLTLVALYSSRGPSKNCPGILKPNIMAPGSLVLAASIPSQTTAMTGSGTTLSSEYIMMSGTSMACPHIVGVAALLKCAHPEWSPAAIRSAMMTIANPLDNTNNPIKDKGQKLKMASPLDIGAGQIDPNRALDLGLIYDDTTEAYPSLDLNYPTFVALYNNRSKSMIQNFKWTVTNVGDGAVTYKSKVTTPKNCAVKVSPDTFVFERMLERQNFSLTMHYIGRNSGIWLASLGGLY</sequence>
<dbReference type="Pfam" id="PF05922">
    <property type="entry name" value="Inhibitor_I9"/>
    <property type="match status" value="1"/>
</dbReference>
<evidence type="ECO:0008006" key="12">
    <source>
        <dbReference type="Google" id="ProtNLM"/>
    </source>
</evidence>
<evidence type="ECO:0000259" key="7">
    <source>
        <dbReference type="Pfam" id="PF00082"/>
    </source>
</evidence>
<comment type="similarity">
    <text evidence="1 6">Belongs to the peptidase S8 family.</text>
</comment>
<dbReference type="STRING" id="49390.A0A068V875"/>
<evidence type="ECO:0000256" key="3">
    <source>
        <dbReference type="ARBA" id="ARBA00022729"/>
    </source>
</evidence>
<keyword evidence="3" id="KW-0732">Signal</keyword>
<evidence type="ECO:0000256" key="1">
    <source>
        <dbReference type="ARBA" id="ARBA00011073"/>
    </source>
</evidence>
<dbReference type="GO" id="GO:0006508">
    <property type="term" value="P:proteolysis"/>
    <property type="evidence" value="ECO:0007669"/>
    <property type="project" value="UniProtKB-KW"/>
</dbReference>
<feature type="domain" description="Peptidase S8/S53" evidence="7">
    <location>
        <begin position="112"/>
        <end position="257"/>
    </location>
</feature>
<gene>
    <name evidence="10" type="ORF">GSCOC_T00019393001</name>
</gene>
<dbReference type="PANTHER" id="PTHR10795">
    <property type="entry name" value="PROPROTEIN CONVERTASE SUBTILISIN/KEXIN"/>
    <property type="match status" value="1"/>
</dbReference>
<evidence type="ECO:0000259" key="9">
    <source>
        <dbReference type="Pfam" id="PF17766"/>
    </source>
</evidence>
<dbReference type="InterPro" id="IPR036852">
    <property type="entry name" value="Peptidase_S8/S53_dom_sf"/>
</dbReference>
<dbReference type="InterPro" id="IPR045051">
    <property type="entry name" value="SBT"/>
</dbReference>
<evidence type="ECO:0000313" key="11">
    <source>
        <dbReference type="Proteomes" id="UP000295252"/>
    </source>
</evidence>
<keyword evidence="4" id="KW-0378">Hydrolase</keyword>
<dbReference type="PhylomeDB" id="A0A068V875"/>
<dbReference type="PROSITE" id="PS00138">
    <property type="entry name" value="SUBTILASE_SER"/>
    <property type="match status" value="1"/>
</dbReference>
<dbReference type="FunFam" id="3.30.70.80:FF:000003">
    <property type="entry name" value="Subtilisin-like protease SBT1.9"/>
    <property type="match status" value="1"/>
</dbReference>
<dbReference type="InterPro" id="IPR023828">
    <property type="entry name" value="Peptidase_S8_Ser-AS"/>
</dbReference>
<organism evidence="10 11">
    <name type="scientific">Coffea canephora</name>
    <name type="common">Robusta coffee</name>
    <dbReference type="NCBI Taxonomy" id="49390"/>
    <lineage>
        <taxon>Eukaryota</taxon>
        <taxon>Viridiplantae</taxon>
        <taxon>Streptophyta</taxon>
        <taxon>Embryophyta</taxon>
        <taxon>Tracheophyta</taxon>
        <taxon>Spermatophyta</taxon>
        <taxon>Magnoliopsida</taxon>
        <taxon>eudicotyledons</taxon>
        <taxon>Gunneridae</taxon>
        <taxon>Pentapetalae</taxon>
        <taxon>asterids</taxon>
        <taxon>lamiids</taxon>
        <taxon>Gentianales</taxon>
        <taxon>Rubiaceae</taxon>
        <taxon>Ixoroideae</taxon>
        <taxon>Gardenieae complex</taxon>
        <taxon>Bertiereae - Coffeeae clade</taxon>
        <taxon>Coffeeae</taxon>
        <taxon>Coffea</taxon>
    </lineage>
</organism>
<dbReference type="Gene3D" id="3.40.50.200">
    <property type="entry name" value="Peptidase S8/S53 domain"/>
    <property type="match status" value="2"/>
</dbReference>
<dbReference type="PROSITE" id="PS51892">
    <property type="entry name" value="SUBTILASE"/>
    <property type="match status" value="1"/>
</dbReference>
<evidence type="ECO:0000256" key="6">
    <source>
        <dbReference type="PROSITE-ProRule" id="PRU01240"/>
    </source>
</evidence>
<dbReference type="Pfam" id="PF00082">
    <property type="entry name" value="Peptidase_S8"/>
    <property type="match status" value="1"/>
</dbReference>
<comment type="caution">
    <text evidence="6">Lacks conserved residue(s) required for the propagation of feature annotation.</text>
</comment>
<dbReference type="Proteomes" id="UP000295252">
    <property type="component" value="Chromosome II"/>
</dbReference>
<dbReference type="InterPro" id="IPR010259">
    <property type="entry name" value="S8pro/Inhibitor_I9"/>
</dbReference>
<name>A0A068V875_COFCA</name>
<dbReference type="GO" id="GO:0004252">
    <property type="term" value="F:serine-type endopeptidase activity"/>
    <property type="evidence" value="ECO:0007669"/>
    <property type="project" value="InterPro"/>
</dbReference>
<proteinExistence type="inferred from homology"/>
<keyword evidence="2" id="KW-0645">Protease</keyword>
<feature type="domain" description="Inhibitor I9" evidence="8">
    <location>
        <begin position="35"/>
        <end position="107"/>
    </location>
</feature>
<dbReference type="SUPFAM" id="SSF52743">
    <property type="entry name" value="Subtilisin-like"/>
    <property type="match status" value="1"/>
</dbReference>
<dbReference type="EMBL" id="HG739222">
    <property type="protein sequence ID" value="CDP16846.1"/>
    <property type="molecule type" value="Genomic_DNA"/>
</dbReference>
<dbReference type="InterPro" id="IPR000209">
    <property type="entry name" value="Peptidase_S8/S53_dom"/>
</dbReference>
<dbReference type="AlphaFoldDB" id="A0A068V875"/>
<keyword evidence="11" id="KW-1185">Reference proteome</keyword>
<evidence type="ECO:0000256" key="2">
    <source>
        <dbReference type="ARBA" id="ARBA00022670"/>
    </source>
</evidence>
<evidence type="ECO:0000313" key="10">
    <source>
        <dbReference type="EMBL" id="CDP16846.1"/>
    </source>
</evidence>
<keyword evidence="5" id="KW-0720">Serine protease</keyword>